<gene>
    <name evidence="2" type="ORF">DFR74_103257</name>
</gene>
<dbReference type="Proteomes" id="UP000252586">
    <property type="component" value="Unassembled WGS sequence"/>
</dbReference>
<organism evidence="2 3">
    <name type="scientific">Nocardia puris</name>
    <dbReference type="NCBI Taxonomy" id="208602"/>
    <lineage>
        <taxon>Bacteria</taxon>
        <taxon>Bacillati</taxon>
        <taxon>Actinomycetota</taxon>
        <taxon>Actinomycetes</taxon>
        <taxon>Mycobacteriales</taxon>
        <taxon>Nocardiaceae</taxon>
        <taxon>Nocardia</taxon>
    </lineage>
</organism>
<dbReference type="Pfam" id="PF04069">
    <property type="entry name" value="OpuAC"/>
    <property type="match status" value="1"/>
</dbReference>
<reference evidence="2 3" key="1">
    <citation type="submission" date="2018-06" db="EMBL/GenBank/DDBJ databases">
        <title>Genomic Encyclopedia of Type Strains, Phase IV (KMG-IV): sequencing the most valuable type-strain genomes for metagenomic binning, comparative biology and taxonomic classification.</title>
        <authorList>
            <person name="Goeker M."/>
        </authorList>
    </citation>
    <scope>NUCLEOTIDE SEQUENCE [LARGE SCALE GENOMIC DNA]</scope>
    <source>
        <strain evidence="2 3">DSM 44599</strain>
    </source>
</reference>
<keyword evidence="3" id="KW-1185">Reference proteome</keyword>
<proteinExistence type="predicted"/>
<evidence type="ECO:0000313" key="2">
    <source>
        <dbReference type="EMBL" id="RBO92613.1"/>
    </source>
</evidence>
<accession>A0A366DRA9</accession>
<evidence type="ECO:0000313" key="3">
    <source>
        <dbReference type="Proteomes" id="UP000252586"/>
    </source>
</evidence>
<dbReference type="SUPFAM" id="SSF53850">
    <property type="entry name" value="Periplasmic binding protein-like II"/>
    <property type="match status" value="1"/>
</dbReference>
<dbReference type="EMBL" id="QNRE01000003">
    <property type="protein sequence ID" value="RBO92613.1"/>
    <property type="molecule type" value="Genomic_DNA"/>
</dbReference>
<dbReference type="STRING" id="1210090.GCA_001613185_06155"/>
<dbReference type="GO" id="GO:0043190">
    <property type="term" value="C:ATP-binding cassette (ABC) transporter complex"/>
    <property type="evidence" value="ECO:0007669"/>
    <property type="project" value="InterPro"/>
</dbReference>
<protein>
    <submittedName>
        <fullName evidence="2">Osmoprotectant transport system substrate-binding protein</fullName>
    </submittedName>
</protein>
<evidence type="ECO:0000259" key="1">
    <source>
        <dbReference type="Pfam" id="PF04069"/>
    </source>
</evidence>
<dbReference type="AlphaFoldDB" id="A0A366DRA9"/>
<feature type="domain" description="ABC-type glycine betaine transport system substrate-binding" evidence="1">
    <location>
        <begin position="21"/>
        <end position="271"/>
    </location>
</feature>
<dbReference type="Gene3D" id="3.40.190.10">
    <property type="entry name" value="Periplasmic binding protein-like II"/>
    <property type="match status" value="2"/>
</dbReference>
<name>A0A366DRA9_9NOCA</name>
<dbReference type="InterPro" id="IPR007210">
    <property type="entry name" value="ABC_Gly_betaine_transp_sub-bd"/>
</dbReference>
<dbReference type="GO" id="GO:0022857">
    <property type="term" value="F:transmembrane transporter activity"/>
    <property type="evidence" value="ECO:0007669"/>
    <property type="project" value="InterPro"/>
</dbReference>
<sequence>MVAAAGTVLSCGNDDPGPEFTVGAGDAVESRVLAEVYAGALARTGLRVAVEPGLGERGDYLGALDEGRVALVGEHTGALLAHFDDRSEARTPDDVLEALNRSLPEGLVVADPAEGADLRGRVLVVESENADAVADLAPRCPEIPAGVAPEPDLVRGPAVTVADCSFAGVVELPDAVALREALLDGRIRAGILNGPPDDERATEGLTVLADDDFAVRAENVIPLFRKGSLDDRRVRKLNYVAGELTTDELLAMIERVRGGADASHVAREWLDAHAL</sequence>
<comment type="caution">
    <text evidence="2">The sequence shown here is derived from an EMBL/GenBank/DDBJ whole genome shotgun (WGS) entry which is preliminary data.</text>
</comment>